<comment type="catalytic activity">
    <reaction evidence="9 10 11">
        <text>adenosine(37) in tRNA + dimethylallyl diphosphate = N(6)-dimethylallyladenosine(37) in tRNA + diphosphate</text>
        <dbReference type="Rhea" id="RHEA:26482"/>
        <dbReference type="Rhea" id="RHEA-COMP:10162"/>
        <dbReference type="Rhea" id="RHEA-COMP:10375"/>
        <dbReference type="ChEBI" id="CHEBI:33019"/>
        <dbReference type="ChEBI" id="CHEBI:57623"/>
        <dbReference type="ChEBI" id="CHEBI:74411"/>
        <dbReference type="ChEBI" id="CHEBI:74415"/>
        <dbReference type="EC" id="2.5.1.75"/>
    </reaction>
</comment>
<reference evidence="15" key="2">
    <citation type="journal article" date="2011" name="Stand. Genomic Sci.">
        <title>Complete genome sequence of Weeksella virosa type strain (9751T).</title>
        <authorList>
            <person name="Lang E."/>
            <person name="Teshima H."/>
            <person name="Lucas S."/>
            <person name="Lapidus A."/>
            <person name="Hammon N."/>
            <person name="Deshpande S."/>
            <person name="Nolan M."/>
            <person name="Cheng J."/>
            <person name="Pitluck S."/>
            <person name="Liolios K."/>
            <person name="Pagani I."/>
            <person name="Mikhailova N."/>
            <person name="Ivanova N."/>
            <person name="Mavromatis K."/>
            <person name="Pati A."/>
            <person name="Tapia R."/>
            <person name="Han C."/>
            <person name="Goodwin L."/>
            <person name="Chen A."/>
            <person name="Palaniappan K."/>
            <person name="Land M."/>
            <person name="Hauser L."/>
            <person name="Chang Y."/>
            <person name="Jeffries C."/>
            <person name="Brambilla E."/>
            <person name="Kopitz M."/>
            <person name="Rohde M."/>
            <person name="Goker M."/>
            <person name="Tindall B."/>
            <person name="Detter J."/>
            <person name="Woyke T."/>
            <person name="Bristow J."/>
            <person name="Eisen J."/>
            <person name="Markowitz V."/>
            <person name="Hugenholtz P."/>
            <person name="Klenk H."/>
            <person name="Kyrpides N."/>
        </authorList>
    </citation>
    <scope>NUCLEOTIDE SEQUENCE [LARGE SCALE GENOMIC DNA]</scope>
    <source>
        <strain evidence="15">ATCC 43766 / DSM 16922 / JCM 21250 / NBRC 16016 / NCTC 11634 / CL345/78</strain>
    </source>
</reference>
<dbReference type="GO" id="GO:0005524">
    <property type="term" value="F:ATP binding"/>
    <property type="evidence" value="ECO:0007669"/>
    <property type="project" value="UniProtKB-UniRule"/>
</dbReference>
<keyword evidence="15" id="KW-1185">Reference proteome</keyword>
<dbReference type="InterPro" id="IPR027417">
    <property type="entry name" value="P-loop_NTPase"/>
</dbReference>
<dbReference type="Proteomes" id="UP000008641">
    <property type="component" value="Chromosome"/>
</dbReference>
<keyword evidence="8 10" id="KW-0460">Magnesium</keyword>
<organism evidence="14 15">
    <name type="scientific">Weeksella virosa (strain ATCC 43766 / DSM 16922 / JCM 21250 / CCUG 30538 / CDC 9751 / IAM 14551 / NBRC 16016 / NCTC 11634 / CL345/78)</name>
    <dbReference type="NCBI Taxonomy" id="865938"/>
    <lineage>
        <taxon>Bacteria</taxon>
        <taxon>Pseudomonadati</taxon>
        <taxon>Bacteroidota</taxon>
        <taxon>Flavobacteriia</taxon>
        <taxon>Flavobacteriales</taxon>
        <taxon>Weeksellaceae</taxon>
        <taxon>Weeksella</taxon>
    </lineage>
</organism>
<keyword evidence="4 10" id="KW-0808">Transferase</keyword>
<dbReference type="AlphaFoldDB" id="F0P1R0"/>
<evidence type="ECO:0000256" key="11">
    <source>
        <dbReference type="RuleBase" id="RU003783"/>
    </source>
</evidence>
<comment type="subunit">
    <text evidence="10">Monomer.</text>
</comment>
<evidence type="ECO:0000256" key="13">
    <source>
        <dbReference type="RuleBase" id="RU003785"/>
    </source>
</evidence>
<feature type="site" description="Interaction with substrate tRNA" evidence="10">
    <location>
        <position position="109"/>
    </location>
</feature>
<accession>F0P1R0</accession>
<dbReference type="Gene3D" id="3.40.50.300">
    <property type="entry name" value="P-loop containing nucleotide triphosphate hydrolases"/>
    <property type="match status" value="1"/>
</dbReference>
<evidence type="ECO:0000256" key="8">
    <source>
        <dbReference type="ARBA" id="ARBA00022842"/>
    </source>
</evidence>
<dbReference type="GO" id="GO:0006400">
    <property type="term" value="P:tRNA modification"/>
    <property type="evidence" value="ECO:0007669"/>
    <property type="project" value="TreeGrafter"/>
</dbReference>
<feature type="site" description="Interaction with substrate tRNA" evidence="10">
    <location>
        <position position="131"/>
    </location>
</feature>
<evidence type="ECO:0000256" key="4">
    <source>
        <dbReference type="ARBA" id="ARBA00022679"/>
    </source>
</evidence>
<gene>
    <name evidence="10" type="primary">miaA</name>
    <name evidence="14" type="ordered locus">Weevi_2031</name>
</gene>
<dbReference type="SUPFAM" id="SSF52540">
    <property type="entry name" value="P-loop containing nucleoside triphosphate hydrolases"/>
    <property type="match status" value="2"/>
</dbReference>
<protein>
    <recommendedName>
        <fullName evidence="10">tRNA dimethylallyltransferase</fullName>
        <ecNumber evidence="10">2.5.1.75</ecNumber>
    </recommendedName>
    <alternativeName>
        <fullName evidence="10">Dimethylallyl diphosphate:tRNA dimethylallyltransferase</fullName>
        <shortName evidence="10">DMAPP:tRNA dimethylallyltransferase</shortName>
        <shortName evidence="10">DMATase</shortName>
    </alternativeName>
    <alternativeName>
        <fullName evidence="10">Isopentenyl-diphosphate:tRNA isopentenyltransferase</fullName>
        <shortName evidence="10">IPP transferase</shortName>
        <shortName evidence="10">IPPT</shortName>
        <shortName evidence="10">IPTase</shortName>
    </alternativeName>
</protein>
<evidence type="ECO:0000256" key="9">
    <source>
        <dbReference type="ARBA" id="ARBA00049563"/>
    </source>
</evidence>
<evidence type="ECO:0000256" key="3">
    <source>
        <dbReference type="ARBA" id="ARBA00005842"/>
    </source>
</evidence>
<dbReference type="STRING" id="865938.Weevi_2031"/>
<comment type="cofactor">
    <cofactor evidence="1 10">
        <name>Mg(2+)</name>
        <dbReference type="ChEBI" id="CHEBI:18420"/>
    </cofactor>
</comment>
<comment type="similarity">
    <text evidence="3 10 13">Belongs to the IPP transferase family.</text>
</comment>
<dbReference type="eggNOG" id="COG0324">
    <property type="taxonomic scope" value="Bacteria"/>
</dbReference>
<dbReference type="Gene3D" id="1.10.20.140">
    <property type="match status" value="1"/>
</dbReference>
<evidence type="ECO:0000313" key="15">
    <source>
        <dbReference type="Proteomes" id="UP000008641"/>
    </source>
</evidence>
<dbReference type="PANTHER" id="PTHR11088">
    <property type="entry name" value="TRNA DIMETHYLALLYLTRANSFERASE"/>
    <property type="match status" value="1"/>
</dbReference>
<dbReference type="PANTHER" id="PTHR11088:SF60">
    <property type="entry name" value="TRNA DIMETHYLALLYLTRANSFERASE"/>
    <property type="match status" value="1"/>
</dbReference>
<evidence type="ECO:0000256" key="1">
    <source>
        <dbReference type="ARBA" id="ARBA00001946"/>
    </source>
</evidence>
<evidence type="ECO:0000313" key="14">
    <source>
        <dbReference type="EMBL" id="ADX68707.1"/>
    </source>
</evidence>
<feature type="binding site" evidence="10">
    <location>
        <begin position="20"/>
        <end position="25"/>
    </location>
    <ligand>
        <name>substrate</name>
    </ligand>
</feature>
<comment type="caution">
    <text evidence="10">Lacks conserved residue(s) required for the propagation of feature annotation.</text>
</comment>
<feature type="region of interest" description="Interaction with substrate tRNA" evidence="10">
    <location>
        <begin position="43"/>
        <end position="46"/>
    </location>
</feature>
<reference evidence="14 15" key="1">
    <citation type="journal article" date="2011" name="Stand. Genomic Sci.">
        <title>Complete genome sequence of Weeksella virosa type strain (9751).</title>
        <authorList>
            <person name="Lang E."/>
            <person name="Teshima H."/>
            <person name="Lucas S."/>
            <person name="Lapidus A."/>
            <person name="Hammon N."/>
            <person name="Deshpande S."/>
            <person name="Nolan M."/>
            <person name="Cheng J.F."/>
            <person name="Pitluck S."/>
            <person name="Liolios K."/>
            <person name="Pagani I."/>
            <person name="Mikhailova N."/>
            <person name="Ivanova N."/>
            <person name="Mavromatis K."/>
            <person name="Pati A."/>
            <person name="Tapia R."/>
            <person name="Han C."/>
            <person name="Goodwin L."/>
            <person name="Chen A."/>
            <person name="Palaniappan K."/>
            <person name="Land M."/>
            <person name="Hauser L."/>
            <person name="Chang Y.J."/>
            <person name="Jeffries C.D."/>
            <person name="Brambilla E.M."/>
            <person name="Kopitz M."/>
            <person name="Rohde M."/>
            <person name="Goker M."/>
            <person name="Tindall B.J."/>
            <person name="Detter J.C."/>
            <person name="Woyke T."/>
            <person name="Bristow J."/>
            <person name="Eisen J.A."/>
            <person name="Markowitz V."/>
            <person name="Hugenholtz P."/>
            <person name="Klenk H.P."/>
            <person name="Kyrpides N.C."/>
        </authorList>
    </citation>
    <scope>NUCLEOTIDE SEQUENCE [LARGE SCALE GENOMIC DNA]</scope>
    <source>
        <strain evidence="15">ATCC 43766 / DSM 16922 / JCM 21250 / NBRC 16016 / NCTC 11634 / CL345/78</strain>
    </source>
</reference>
<dbReference type="EC" id="2.5.1.75" evidence="10"/>
<evidence type="ECO:0000256" key="2">
    <source>
        <dbReference type="ARBA" id="ARBA00003213"/>
    </source>
</evidence>
<feature type="binding site" evidence="10">
    <location>
        <begin position="18"/>
        <end position="25"/>
    </location>
    <ligand>
        <name>ATP</name>
        <dbReference type="ChEBI" id="CHEBI:30616"/>
    </ligand>
</feature>
<dbReference type="HOGENOM" id="CLU_032616_0_1_10"/>
<dbReference type="InterPro" id="IPR018022">
    <property type="entry name" value="IPT"/>
</dbReference>
<proteinExistence type="inferred from homology"/>
<dbReference type="Pfam" id="PF01715">
    <property type="entry name" value="IPPT"/>
    <property type="match status" value="1"/>
</dbReference>
<evidence type="ECO:0000256" key="10">
    <source>
        <dbReference type="HAMAP-Rule" id="MF_00185"/>
    </source>
</evidence>
<dbReference type="GO" id="GO:0052381">
    <property type="term" value="F:tRNA dimethylallyltransferase activity"/>
    <property type="evidence" value="ECO:0007669"/>
    <property type="project" value="UniProtKB-UniRule"/>
</dbReference>
<dbReference type="NCBIfam" id="TIGR00174">
    <property type="entry name" value="miaA"/>
    <property type="match status" value="1"/>
</dbReference>
<comment type="function">
    <text evidence="2 10 12">Catalyzes the transfer of a dimethylallyl group onto the adenine at position 37 in tRNAs that read codons beginning with uridine, leading to the formation of N6-(dimethylallyl)adenosine (i(6)A).</text>
</comment>
<keyword evidence="6 10" id="KW-0547">Nucleotide-binding</keyword>
<dbReference type="EMBL" id="CP002455">
    <property type="protein sequence ID" value="ADX68707.1"/>
    <property type="molecule type" value="Genomic_DNA"/>
</dbReference>
<evidence type="ECO:0000256" key="5">
    <source>
        <dbReference type="ARBA" id="ARBA00022694"/>
    </source>
</evidence>
<evidence type="ECO:0000256" key="12">
    <source>
        <dbReference type="RuleBase" id="RU003784"/>
    </source>
</evidence>
<dbReference type="KEGG" id="wvi:Weevi_2031"/>
<dbReference type="HAMAP" id="MF_00185">
    <property type="entry name" value="IPP_trans"/>
    <property type="match status" value="1"/>
</dbReference>
<evidence type="ECO:0000256" key="6">
    <source>
        <dbReference type="ARBA" id="ARBA00022741"/>
    </source>
</evidence>
<sequence length="308" mass="35699">MQKSSIDTNKKYLISLVGPTAIGKTDLAIFLAKYLQAEILSNDSRQFFKELSIGTAVPTKDELAHVPHHFIQHISIEDDYSVGDFEREALAFLENYFNTNNIALLVGGSGLYEKALTQGLDYFPEVDPLIRETLNTIFATDGIEVLQQELAEKDPEYFAEVDQQNGKRIIRALEIIRGTGNKFSSYRSNSIVQRPFEIIKIGLDLPREELYDRINRRVDFMMENNLLDEVKEVYPKKNLNALQTVGYRELFCYLDQEFTLEQAVEEIKKNTRRFAKRQLTWFRKDKSVCWFSPKEGDKILAYIKEKIK</sequence>
<keyword evidence="5 10" id="KW-0819">tRNA processing</keyword>
<evidence type="ECO:0000256" key="7">
    <source>
        <dbReference type="ARBA" id="ARBA00022840"/>
    </source>
</evidence>
<dbReference type="InterPro" id="IPR039657">
    <property type="entry name" value="Dimethylallyltransferase"/>
</dbReference>
<dbReference type="OrthoDB" id="9776390at2"/>
<dbReference type="RefSeq" id="WP_013599095.1">
    <property type="nucleotide sequence ID" value="NC_015144.1"/>
</dbReference>
<keyword evidence="7 10" id="KW-0067">ATP-binding</keyword>
<name>F0P1R0_WEEVC</name>